<gene>
    <name evidence="2" type="ORF">HHI36_000080</name>
</gene>
<keyword evidence="1" id="KW-0812">Transmembrane</keyword>
<keyword evidence="3" id="KW-1185">Reference proteome</keyword>
<comment type="caution">
    <text evidence="2">The sequence shown here is derived from an EMBL/GenBank/DDBJ whole genome shotgun (WGS) entry which is preliminary data.</text>
</comment>
<name>A0ABD2P3M2_9CUCU</name>
<evidence type="ECO:0000313" key="3">
    <source>
        <dbReference type="Proteomes" id="UP001516400"/>
    </source>
</evidence>
<dbReference type="AlphaFoldDB" id="A0ABD2P3M2"/>
<sequence length="311" mass="35915">MYCKSDWIEITQTQEESSSKFPSKTKHYSFPRNEYVYTTSPSTIKKFIETPYYPSSTTPSTSSRYIETTISSPTKVPPISEQQATFEYISSKNPATEHTITKTYPTKMEDRMDSFDTTRVESEMFVQTTENSGTIVDEKTNYWSTGNSGKAAIVRMKDENIKAEKLTSEGFIPFLKKVQDDIISKTHKNFKGKINMLKNLRDDLLLNIDERINHLWGRKSSEARDHKEDDYDMHFPSNEGALMTIGFLTFAVFLIKLVLKLVQALKDKQNMMMVVPTMMTNANMMTGKRKRDTTYAEQNNILQLIEEYSFT</sequence>
<feature type="transmembrane region" description="Helical" evidence="1">
    <location>
        <begin position="241"/>
        <end position="262"/>
    </location>
</feature>
<dbReference type="EMBL" id="JABFTP020000185">
    <property type="protein sequence ID" value="KAL3285550.1"/>
    <property type="molecule type" value="Genomic_DNA"/>
</dbReference>
<dbReference type="Proteomes" id="UP001516400">
    <property type="component" value="Unassembled WGS sequence"/>
</dbReference>
<reference evidence="2 3" key="1">
    <citation type="journal article" date="2021" name="BMC Biol.">
        <title>Horizontally acquired antibacterial genes associated with adaptive radiation of ladybird beetles.</title>
        <authorList>
            <person name="Li H.S."/>
            <person name="Tang X.F."/>
            <person name="Huang Y.H."/>
            <person name="Xu Z.Y."/>
            <person name="Chen M.L."/>
            <person name="Du X.Y."/>
            <person name="Qiu B.Y."/>
            <person name="Chen P.T."/>
            <person name="Zhang W."/>
            <person name="Slipinski A."/>
            <person name="Escalona H.E."/>
            <person name="Waterhouse R.M."/>
            <person name="Zwick A."/>
            <person name="Pang H."/>
        </authorList>
    </citation>
    <scope>NUCLEOTIDE SEQUENCE [LARGE SCALE GENOMIC DNA]</scope>
    <source>
        <strain evidence="2">SYSU2018</strain>
    </source>
</reference>
<accession>A0ABD2P3M2</accession>
<proteinExistence type="predicted"/>
<organism evidence="2 3">
    <name type="scientific">Cryptolaemus montrouzieri</name>
    <dbReference type="NCBI Taxonomy" id="559131"/>
    <lineage>
        <taxon>Eukaryota</taxon>
        <taxon>Metazoa</taxon>
        <taxon>Ecdysozoa</taxon>
        <taxon>Arthropoda</taxon>
        <taxon>Hexapoda</taxon>
        <taxon>Insecta</taxon>
        <taxon>Pterygota</taxon>
        <taxon>Neoptera</taxon>
        <taxon>Endopterygota</taxon>
        <taxon>Coleoptera</taxon>
        <taxon>Polyphaga</taxon>
        <taxon>Cucujiformia</taxon>
        <taxon>Coccinelloidea</taxon>
        <taxon>Coccinellidae</taxon>
        <taxon>Scymninae</taxon>
        <taxon>Scymnini</taxon>
        <taxon>Cryptolaemus</taxon>
    </lineage>
</organism>
<evidence type="ECO:0000256" key="1">
    <source>
        <dbReference type="SAM" id="Phobius"/>
    </source>
</evidence>
<protein>
    <submittedName>
        <fullName evidence="2">Uncharacterized protein</fullName>
    </submittedName>
</protein>
<keyword evidence="1" id="KW-0472">Membrane</keyword>
<keyword evidence="1" id="KW-1133">Transmembrane helix</keyword>
<evidence type="ECO:0000313" key="2">
    <source>
        <dbReference type="EMBL" id="KAL3285550.1"/>
    </source>
</evidence>